<sequence length="605" mass="63718">MTITSSVAQPSPASTTAGPKLIFAAAALATFVLLLLYASSGFSTLYVGRGDNDSMLRLVEVRDLLGGQGWFDLHQLRMGLAGGFVMHWSRLIDAPIAALIWLGTALGAGPERAEHIAATVWPLLLFFAALSSILFVARRLAGDAALLPAAVIATTSLYYVGIFAPGALDHHNAQLTLTLAMLAGLVGSQQSLWPAAGAGASAALMLAIGMETAPYVAVGGLCAALAFLWRGEDEVPTAMGFGPGFAIIAGAVFVATIPASSWMQSACDAFSVVQWTLATLAGFGLAAIAAIKPVARTIIRRAVALAVLGAAAASLLVFAFPQCLADPYAMVDPWLKANWLAGVSEAQSAWDLLQNKPAELVTYYAYPLLGIAVLLGRLRRQPRRTDLFMLAMLLAAYLVTLWQVRGSLFVFPLTAIALASWIADAQRKASAMPTTRHMLVMAGSWIGSFIVSWIALSVGINAALSAIKGEASAMMPDNSTSCYDNRDYAGLVQEPTGRVLAPTNLGSAILLYTKHSAFAGPYHRNHDGNRLALQALMAEPEAARTMLQGSGVTLVVWCSGNPESASLVTRAPESLAAELERKAAPAWLQPTKAANGKLDIYRVAP</sequence>
<keyword evidence="1" id="KW-1133">Transmembrane helix</keyword>
<reference evidence="2" key="1">
    <citation type="journal article" date="2014" name="Int. J. Syst. Evol. Microbiol.">
        <title>Complete genome sequence of Corynebacterium casei LMG S-19264T (=DSM 44701T), isolated from a smear-ripened cheese.</title>
        <authorList>
            <consortium name="US DOE Joint Genome Institute (JGI-PGF)"/>
            <person name="Walter F."/>
            <person name="Albersmeier A."/>
            <person name="Kalinowski J."/>
            <person name="Ruckert C."/>
        </authorList>
    </citation>
    <scope>NUCLEOTIDE SEQUENCE</scope>
    <source>
        <strain evidence="2">KCTC 42249</strain>
    </source>
</reference>
<keyword evidence="3" id="KW-1185">Reference proteome</keyword>
<feature type="transmembrane region" description="Helical" evidence="1">
    <location>
        <begin position="385"/>
        <end position="402"/>
    </location>
</feature>
<feature type="transmembrane region" description="Helical" evidence="1">
    <location>
        <begin position="272"/>
        <end position="291"/>
    </location>
</feature>
<organism evidence="2 3">
    <name type="scientific">Tianweitania populi</name>
    <dbReference type="NCBI Taxonomy" id="1607949"/>
    <lineage>
        <taxon>Bacteria</taxon>
        <taxon>Pseudomonadati</taxon>
        <taxon>Pseudomonadota</taxon>
        <taxon>Alphaproteobacteria</taxon>
        <taxon>Hyphomicrobiales</taxon>
        <taxon>Phyllobacteriaceae</taxon>
        <taxon>Tianweitania</taxon>
    </lineage>
</organism>
<feature type="transmembrane region" description="Helical" evidence="1">
    <location>
        <begin position="212"/>
        <end position="229"/>
    </location>
</feature>
<name>A0A8J3DR34_9HYPH</name>
<feature type="transmembrane region" description="Helical" evidence="1">
    <location>
        <begin position="437"/>
        <end position="456"/>
    </location>
</feature>
<dbReference type="AlphaFoldDB" id="A0A8J3DR34"/>
<evidence type="ECO:0000313" key="2">
    <source>
        <dbReference type="EMBL" id="GHD16992.1"/>
    </source>
</evidence>
<feature type="transmembrane region" description="Helical" evidence="1">
    <location>
        <begin position="408"/>
        <end position="425"/>
    </location>
</feature>
<feature type="transmembrane region" description="Helical" evidence="1">
    <location>
        <begin position="115"/>
        <end position="137"/>
    </location>
</feature>
<proteinExistence type="predicted"/>
<evidence type="ECO:0008006" key="4">
    <source>
        <dbReference type="Google" id="ProtNLM"/>
    </source>
</evidence>
<comment type="caution">
    <text evidence="2">The sequence shown here is derived from an EMBL/GenBank/DDBJ whole genome shotgun (WGS) entry which is preliminary data.</text>
</comment>
<feature type="transmembrane region" description="Helical" evidence="1">
    <location>
        <begin position="241"/>
        <end position="260"/>
    </location>
</feature>
<feature type="transmembrane region" description="Helical" evidence="1">
    <location>
        <begin position="21"/>
        <end position="47"/>
    </location>
</feature>
<evidence type="ECO:0000256" key="1">
    <source>
        <dbReference type="SAM" id="Phobius"/>
    </source>
</evidence>
<keyword evidence="1" id="KW-0812">Transmembrane</keyword>
<accession>A0A8J3DR34</accession>
<dbReference type="Proteomes" id="UP000630142">
    <property type="component" value="Unassembled WGS sequence"/>
</dbReference>
<protein>
    <recommendedName>
        <fullName evidence="4">GtrA family protein</fullName>
    </recommendedName>
</protein>
<evidence type="ECO:0000313" key="3">
    <source>
        <dbReference type="Proteomes" id="UP000630142"/>
    </source>
</evidence>
<reference evidence="2" key="2">
    <citation type="submission" date="2020-09" db="EMBL/GenBank/DDBJ databases">
        <authorList>
            <person name="Sun Q."/>
            <person name="Kim S."/>
        </authorList>
    </citation>
    <scope>NUCLEOTIDE SEQUENCE</scope>
    <source>
        <strain evidence="2">KCTC 42249</strain>
    </source>
</reference>
<feature type="transmembrane region" description="Helical" evidence="1">
    <location>
        <begin position="144"/>
        <end position="168"/>
    </location>
</feature>
<feature type="transmembrane region" description="Helical" evidence="1">
    <location>
        <begin position="360"/>
        <end position="378"/>
    </location>
</feature>
<gene>
    <name evidence="2" type="ORF">GCM10016234_25700</name>
</gene>
<keyword evidence="1" id="KW-0472">Membrane</keyword>
<feature type="transmembrane region" description="Helical" evidence="1">
    <location>
        <begin position="303"/>
        <end position="320"/>
    </location>
</feature>
<dbReference type="EMBL" id="BMZQ01000002">
    <property type="protein sequence ID" value="GHD16992.1"/>
    <property type="molecule type" value="Genomic_DNA"/>
</dbReference>